<keyword evidence="6" id="KW-1185">Reference proteome</keyword>
<dbReference type="CDD" id="cd01166">
    <property type="entry name" value="KdgK"/>
    <property type="match status" value="1"/>
</dbReference>
<keyword evidence="2" id="KW-0808">Transferase</keyword>
<dbReference type="InterPro" id="IPR029056">
    <property type="entry name" value="Ribokinase-like"/>
</dbReference>
<gene>
    <name evidence="5" type="ORF">B2G88_04785</name>
</gene>
<dbReference type="NCBIfam" id="NF041332">
    <property type="entry name" value="KDG_KDGal_kin_Halo"/>
    <property type="match status" value="1"/>
</dbReference>
<name>A0A202ED02_9EURY</name>
<keyword evidence="3 5" id="KW-0418">Kinase</keyword>
<feature type="domain" description="Carbohydrate kinase PfkB" evidence="4">
    <location>
        <begin position="2"/>
        <end position="305"/>
    </location>
</feature>
<dbReference type="EMBL" id="MWPH01000001">
    <property type="protein sequence ID" value="OVE86112.1"/>
    <property type="molecule type" value="Genomic_DNA"/>
</dbReference>
<protein>
    <submittedName>
        <fullName evidence="5">2-keto-3-deoxygluconate kinase</fullName>
    </submittedName>
</protein>
<comment type="similarity">
    <text evidence="1">Belongs to the carbohydrate kinase PfkB family.</text>
</comment>
<dbReference type="InterPro" id="IPR052700">
    <property type="entry name" value="Carb_kinase_PfkB-like"/>
</dbReference>
<evidence type="ECO:0000259" key="4">
    <source>
        <dbReference type="Pfam" id="PF00294"/>
    </source>
</evidence>
<dbReference type="SUPFAM" id="SSF53613">
    <property type="entry name" value="Ribokinase-like"/>
    <property type="match status" value="1"/>
</dbReference>
<dbReference type="Proteomes" id="UP000196084">
    <property type="component" value="Unassembled WGS sequence"/>
</dbReference>
<dbReference type="Gene3D" id="3.40.1190.20">
    <property type="match status" value="1"/>
</dbReference>
<comment type="caution">
    <text evidence="5">The sequence shown here is derived from an EMBL/GenBank/DDBJ whole genome shotgun (WGS) entry which is preliminary data.</text>
</comment>
<dbReference type="PANTHER" id="PTHR43320">
    <property type="entry name" value="SUGAR KINASE"/>
    <property type="match status" value="1"/>
</dbReference>
<evidence type="ECO:0000313" key="6">
    <source>
        <dbReference type="Proteomes" id="UP000196084"/>
    </source>
</evidence>
<organism evidence="5 6">
    <name type="scientific">Natronolimnobius baerhuensis</name>
    <dbReference type="NCBI Taxonomy" id="253108"/>
    <lineage>
        <taxon>Archaea</taxon>
        <taxon>Methanobacteriati</taxon>
        <taxon>Methanobacteriota</taxon>
        <taxon>Stenosarchaea group</taxon>
        <taxon>Halobacteria</taxon>
        <taxon>Halobacteriales</taxon>
        <taxon>Natrialbaceae</taxon>
        <taxon>Natronolimnobius</taxon>
    </lineage>
</organism>
<proteinExistence type="inferred from homology"/>
<sequence>MSTLVTFGETMLRLSPTAGDRIETATQLDFRTAGAESNVAIAASNLGCEATWASKLPDSPLGRRVTREVRSHGVETHVAWTDEARQGAYYIEQGSQPRSTDVIYDRADAAITTATPADLTDGLEFERADAVYTSGITPALSDQLEETTETLLERANAAGVTTVFDLNYRSKLWSPAEAKACCTSLLETVDIPIIAARDARTVLKQTGSDEEIAREIAEAYDAEVIIITQGEDGALALEAGDGDGDDGILYDQPAYPAETVDAIGTGDSFVGGFLARYLEGDERNVERALAYGSATAALKRTLEGDLAVVTPEEVEAVIDDADGGIAR</sequence>
<reference evidence="5 6" key="1">
    <citation type="submission" date="2017-02" db="EMBL/GenBank/DDBJ databases">
        <title>Natronthermophilus aegyptiacus gen. nov.,sp. nov., an aerobic, extremely halophilic alkalithermophilic archaeon isolated from the athalassohaline Wadi An Natrun, Egypt.</title>
        <authorList>
            <person name="Zhao B."/>
        </authorList>
    </citation>
    <scope>NUCLEOTIDE SEQUENCE [LARGE SCALE GENOMIC DNA]</scope>
    <source>
        <strain evidence="5 6">CGMCC 1.3597</strain>
    </source>
</reference>
<evidence type="ECO:0000256" key="3">
    <source>
        <dbReference type="ARBA" id="ARBA00022777"/>
    </source>
</evidence>
<dbReference type="PANTHER" id="PTHR43320:SF2">
    <property type="entry name" value="2-DEHYDRO-3-DEOXYGLUCONOKINASE_2-DEHYDRO-3-DEOXYGALACTONOKINASE"/>
    <property type="match status" value="1"/>
</dbReference>
<evidence type="ECO:0000313" key="5">
    <source>
        <dbReference type="EMBL" id="OVE86112.1"/>
    </source>
</evidence>
<dbReference type="AlphaFoldDB" id="A0A202ED02"/>
<dbReference type="OrthoDB" id="96179at2157"/>
<dbReference type="GO" id="GO:0016301">
    <property type="term" value="F:kinase activity"/>
    <property type="evidence" value="ECO:0007669"/>
    <property type="project" value="UniProtKB-KW"/>
</dbReference>
<dbReference type="InterPro" id="IPR011611">
    <property type="entry name" value="PfkB_dom"/>
</dbReference>
<dbReference type="Pfam" id="PF00294">
    <property type="entry name" value="PfkB"/>
    <property type="match status" value="1"/>
</dbReference>
<evidence type="ECO:0000256" key="2">
    <source>
        <dbReference type="ARBA" id="ARBA00022679"/>
    </source>
</evidence>
<dbReference type="InterPro" id="IPR054871">
    <property type="entry name" value="KDG_KDGal_kin_Halo"/>
</dbReference>
<accession>A0A202ED02</accession>
<dbReference type="RefSeq" id="WP_054862854.1">
    <property type="nucleotide sequence ID" value="NZ_MWPH01000001.1"/>
</dbReference>
<evidence type="ECO:0000256" key="1">
    <source>
        <dbReference type="ARBA" id="ARBA00010688"/>
    </source>
</evidence>